<evidence type="ECO:0000313" key="4">
    <source>
        <dbReference type="EMBL" id="KKK73396.1"/>
    </source>
</evidence>
<proteinExistence type="predicted"/>
<evidence type="ECO:0000256" key="3">
    <source>
        <dbReference type="ARBA" id="ARBA00023277"/>
    </source>
</evidence>
<keyword evidence="3" id="KW-0119">Carbohydrate metabolism</keyword>
<protein>
    <recommendedName>
        <fullName evidence="5">Xylose isomerase-like TIM barrel domain-containing protein</fullName>
    </recommendedName>
</protein>
<dbReference type="GO" id="GO:0005975">
    <property type="term" value="P:carbohydrate metabolic process"/>
    <property type="evidence" value="ECO:0007669"/>
    <property type="project" value="InterPro"/>
</dbReference>
<name>A0A0F9AMI7_9ZZZZ</name>
<evidence type="ECO:0000256" key="1">
    <source>
        <dbReference type="ARBA" id="ARBA00022723"/>
    </source>
</evidence>
<dbReference type="PROSITE" id="PS51415">
    <property type="entry name" value="XYLOSE_ISOMERASE"/>
    <property type="match status" value="1"/>
</dbReference>
<keyword evidence="1" id="KW-0479">Metal-binding</keyword>
<evidence type="ECO:0008006" key="5">
    <source>
        <dbReference type="Google" id="ProtNLM"/>
    </source>
</evidence>
<sequence>MGTKRKISMPYWCAANPVGDPFGPAVMDRITSVEATDILCGAKNDALIDFTAAHDDDLVPWDPYNEDDDSQTGSETYKILKTIKEKLDKAGLIFKMVTCGLHGNPVF</sequence>
<dbReference type="Gene3D" id="3.20.20.150">
    <property type="entry name" value="Divalent-metal-dependent TIM barrel enzymes"/>
    <property type="match status" value="1"/>
</dbReference>
<dbReference type="EMBL" id="LAZR01056803">
    <property type="protein sequence ID" value="KKK73396.1"/>
    <property type="molecule type" value="Genomic_DNA"/>
</dbReference>
<dbReference type="AlphaFoldDB" id="A0A0F9AMI7"/>
<keyword evidence="2" id="KW-0413">Isomerase</keyword>
<comment type="caution">
    <text evidence="4">The sequence shown here is derived from an EMBL/GenBank/DDBJ whole genome shotgun (WGS) entry which is preliminary data.</text>
</comment>
<dbReference type="InterPro" id="IPR036237">
    <property type="entry name" value="Xyl_isomerase-like_sf"/>
</dbReference>
<dbReference type="GO" id="GO:0046872">
    <property type="term" value="F:metal ion binding"/>
    <property type="evidence" value="ECO:0007669"/>
    <property type="project" value="UniProtKB-KW"/>
</dbReference>
<reference evidence="4" key="1">
    <citation type="journal article" date="2015" name="Nature">
        <title>Complex archaea that bridge the gap between prokaryotes and eukaryotes.</title>
        <authorList>
            <person name="Spang A."/>
            <person name="Saw J.H."/>
            <person name="Jorgensen S.L."/>
            <person name="Zaremba-Niedzwiedzka K."/>
            <person name="Martijn J."/>
            <person name="Lind A.E."/>
            <person name="van Eijk R."/>
            <person name="Schleper C."/>
            <person name="Guy L."/>
            <person name="Ettema T.J."/>
        </authorList>
    </citation>
    <scope>NUCLEOTIDE SEQUENCE</scope>
</reference>
<evidence type="ECO:0000256" key="2">
    <source>
        <dbReference type="ARBA" id="ARBA00023235"/>
    </source>
</evidence>
<gene>
    <name evidence="4" type="ORF">LCGC14_2894260</name>
</gene>
<dbReference type="SUPFAM" id="SSF51658">
    <property type="entry name" value="Xylose isomerase-like"/>
    <property type="match status" value="1"/>
</dbReference>
<organism evidence="4">
    <name type="scientific">marine sediment metagenome</name>
    <dbReference type="NCBI Taxonomy" id="412755"/>
    <lineage>
        <taxon>unclassified sequences</taxon>
        <taxon>metagenomes</taxon>
        <taxon>ecological metagenomes</taxon>
    </lineage>
</organism>
<accession>A0A0F9AMI7</accession>
<feature type="non-terminal residue" evidence="4">
    <location>
        <position position="107"/>
    </location>
</feature>
<dbReference type="GO" id="GO:0009045">
    <property type="term" value="F:xylose isomerase activity"/>
    <property type="evidence" value="ECO:0007669"/>
    <property type="project" value="InterPro"/>
</dbReference>
<dbReference type="InterPro" id="IPR001998">
    <property type="entry name" value="Xylose_isomerase"/>
</dbReference>